<feature type="region of interest" description="Disordered" evidence="1">
    <location>
        <begin position="16"/>
        <end position="125"/>
    </location>
</feature>
<accession>A0A239NP56</accession>
<dbReference type="RefSeq" id="WP_089228995.1">
    <property type="nucleotide sequence ID" value="NZ_FZOF01000041.1"/>
</dbReference>
<name>A0A239NP56_9ACTN</name>
<gene>
    <name evidence="2" type="ORF">SAMN05216252_14126</name>
</gene>
<feature type="compositionally biased region" description="Basic and acidic residues" evidence="1">
    <location>
        <begin position="66"/>
        <end position="88"/>
    </location>
</feature>
<dbReference type="Proteomes" id="UP000198280">
    <property type="component" value="Unassembled WGS sequence"/>
</dbReference>
<evidence type="ECO:0000256" key="1">
    <source>
        <dbReference type="SAM" id="MobiDB-lite"/>
    </source>
</evidence>
<keyword evidence="3" id="KW-1185">Reference proteome</keyword>
<proteinExistence type="predicted"/>
<protein>
    <submittedName>
        <fullName evidence="2">Uncharacterized protein</fullName>
    </submittedName>
</protein>
<sequence length="125" mass="14333">MAHKKSLTAQLVQAYQEAKKAKAAEQKRLQQEDARRARAAEQEQLQKERAAAKEEREQAQRWATAQREKRRQDAERKRKAEQVERDRVCPSNGSVSHQVVTESHTSGERPEVLSCRPTRCSRGLG</sequence>
<reference evidence="2 3" key="1">
    <citation type="submission" date="2017-06" db="EMBL/GenBank/DDBJ databases">
        <authorList>
            <person name="Kim H.J."/>
            <person name="Triplett B.A."/>
        </authorList>
    </citation>
    <scope>NUCLEOTIDE SEQUENCE [LARGE SCALE GENOMIC DNA]</scope>
    <source>
        <strain evidence="2 3">CGMCC 4.1858</strain>
    </source>
</reference>
<feature type="compositionally biased region" description="Polar residues" evidence="1">
    <location>
        <begin position="91"/>
        <end position="104"/>
    </location>
</feature>
<dbReference type="AlphaFoldDB" id="A0A239NP56"/>
<feature type="compositionally biased region" description="Basic and acidic residues" evidence="1">
    <location>
        <begin position="17"/>
        <end position="59"/>
    </location>
</feature>
<evidence type="ECO:0000313" key="2">
    <source>
        <dbReference type="EMBL" id="SNT56233.1"/>
    </source>
</evidence>
<evidence type="ECO:0000313" key="3">
    <source>
        <dbReference type="Proteomes" id="UP000198280"/>
    </source>
</evidence>
<organism evidence="2 3">
    <name type="scientific">Actinacidiphila glaucinigra</name>
    <dbReference type="NCBI Taxonomy" id="235986"/>
    <lineage>
        <taxon>Bacteria</taxon>
        <taxon>Bacillati</taxon>
        <taxon>Actinomycetota</taxon>
        <taxon>Actinomycetes</taxon>
        <taxon>Kitasatosporales</taxon>
        <taxon>Streptomycetaceae</taxon>
        <taxon>Actinacidiphila</taxon>
    </lineage>
</organism>
<dbReference type="EMBL" id="FZOF01000041">
    <property type="protein sequence ID" value="SNT56233.1"/>
    <property type="molecule type" value="Genomic_DNA"/>
</dbReference>